<dbReference type="AlphaFoldDB" id="A0A370B8W9"/>
<evidence type="ECO:0000313" key="2">
    <source>
        <dbReference type="Proteomes" id="UP000253741"/>
    </source>
</evidence>
<reference evidence="1 2" key="1">
    <citation type="submission" date="2018-07" db="EMBL/GenBank/DDBJ databases">
        <title>Streptomyces species from bats.</title>
        <authorList>
            <person name="Dunlap C."/>
        </authorList>
    </citation>
    <scope>NUCLEOTIDE SEQUENCE [LARGE SCALE GENOMIC DNA]</scope>
    <source>
        <strain evidence="1 2">AC230</strain>
    </source>
</reference>
<protein>
    <submittedName>
        <fullName evidence="1">Uncharacterized protein</fullName>
    </submittedName>
</protein>
<name>A0A370B8W9_9ACTN</name>
<sequence>MEQCPRCGGSAEPDPEHVGVIRCMSCWQVCALPQERPCPGHRPVLIAALRTLEESRDLRR</sequence>
<organism evidence="1 2">
    <name type="scientific">Streptomyces corynorhini</name>
    <dbReference type="NCBI Taxonomy" id="2282652"/>
    <lineage>
        <taxon>Bacteria</taxon>
        <taxon>Bacillati</taxon>
        <taxon>Actinomycetota</taxon>
        <taxon>Actinomycetes</taxon>
        <taxon>Kitasatosporales</taxon>
        <taxon>Streptomycetaceae</taxon>
        <taxon>Streptomyces</taxon>
    </lineage>
</organism>
<gene>
    <name evidence="1" type="ORF">DVH02_21370</name>
</gene>
<comment type="caution">
    <text evidence="1">The sequence shown here is derived from an EMBL/GenBank/DDBJ whole genome shotgun (WGS) entry which is preliminary data.</text>
</comment>
<dbReference type="EMBL" id="QQNA01000172">
    <property type="protein sequence ID" value="RDG36186.1"/>
    <property type="molecule type" value="Genomic_DNA"/>
</dbReference>
<keyword evidence="2" id="KW-1185">Reference proteome</keyword>
<dbReference type="Proteomes" id="UP000253741">
    <property type="component" value="Unassembled WGS sequence"/>
</dbReference>
<evidence type="ECO:0000313" key="1">
    <source>
        <dbReference type="EMBL" id="RDG36186.1"/>
    </source>
</evidence>
<accession>A0A370B8W9</accession>
<proteinExistence type="predicted"/>